<keyword evidence="2" id="KW-1185">Reference proteome</keyword>
<dbReference type="OrthoDB" id="286892at2"/>
<name>A0A5C5X9L2_9PLAN</name>
<dbReference type="EMBL" id="SJPG01000001">
    <property type="protein sequence ID" value="TWT59498.1"/>
    <property type="molecule type" value="Genomic_DNA"/>
</dbReference>
<reference evidence="1 2" key="1">
    <citation type="submission" date="2019-02" db="EMBL/GenBank/DDBJ databases">
        <title>Deep-cultivation of Planctomycetes and their phenomic and genomic characterization uncovers novel biology.</title>
        <authorList>
            <person name="Wiegand S."/>
            <person name="Jogler M."/>
            <person name="Boedeker C."/>
            <person name="Pinto D."/>
            <person name="Vollmers J."/>
            <person name="Rivas-Marin E."/>
            <person name="Kohn T."/>
            <person name="Peeters S.H."/>
            <person name="Heuer A."/>
            <person name="Rast P."/>
            <person name="Oberbeckmann S."/>
            <person name="Bunk B."/>
            <person name="Jeske O."/>
            <person name="Meyerdierks A."/>
            <person name="Storesund J.E."/>
            <person name="Kallscheuer N."/>
            <person name="Luecker S."/>
            <person name="Lage O.M."/>
            <person name="Pohl T."/>
            <person name="Merkel B.J."/>
            <person name="Hornburger P."/>
            <person name="Mueller R.-W."/>
            <person name="Bruemmer F."/>
            <person name="Labrenz M."/>
            <person name="Spormann A.M."/>
            <person name="Op Den Camp H."/>
            <person name="Overmann J."/>
            <person name="Amann R."/>
            <person name="Jetten M.S.M."/>
            <person name="Mascher T."/>
            <person name="Medema M.H."/>
            <person name="Devos D.P."/>
            <person name="Kaster A.-K."/>
            <person name="Ovreas L."/>
            <person name="Rohde M."/>
            <person name="Galperin M.Y."/>
            <person name="Jogler C."/>
        </authorList>
    </citation>
    <scope>NUCLEOTIDE SEQUENCE [LARGE SCALE GENOMIC DNA]</scope>
    <source>
        <strain evidence="1 2">Pan54</strain>
    </source>
</reference>
<organism evidence="1 2">
    <name type="scientific">Rubinisphaera italica</name>
    <dbReference type="NCBI Taxonomy" id="2527969"/>
    <lineage>
        <taxon>Bacteria</taxon>
        <taxon>Pseudomonadati</taxon>
        <taxon>Planctomycetota</taxon>
        <taxon>Planctomycetia</taxon>
        <taxon>Planctomycetales</taxon>
        <taxon>Planctomycetaceae</taxon>
        <taxon>Rubinisphaera</taxon>
    </lineage>
</organism>
<dbReference type="Proteomes" id="UP000316095">
    <property type="component" value="Unassembled WGS sequence"/>
</dbReference>
<evidence type="ECO:0000313" key="2">
    <source>
        <dbReference type="Proteomes" id="UP000316095"/>
    </source>
</evidence>
<accession>A0A5C5X9L2</accession>
<dbReference type="RefSeq" id="WP_146501633.1">
    <property type="nucleotide sequence ID" value="NZ_SJPG01000001.1"/>
</dbReference>
<comment type="caution">
    <text evidence="1">The sequence shown here is derived from an EMBL/GenBank/DDBJ whole genome shotgun (WGS) entry which is preliminary data.</text>
</comment>
<evidence type="ECO:0000313" key="1">
    <source>
        <dbReference type="EMBL" id="TWT59498.1"/>
    </source>
</evidence>
<dbReference type="AlphaFoldDB" id="A0A5C5X9L2"/>
<protein>
    <submittedName>
        <fullName evidence="1">Uncharacterized protein</fullName>
    </submittedName>
</protein>
<gene>
    <name evidence="1" type="ORF">Pan54_02050</name>
</gene>
<proteinExistence type="predicted"/>
<sequence length="93" mass="10767">MAEADKDLLLNYMQKDIILDLQSMYVCVGTLIDQDHRYLVLENADLHDLRDTSTTRERYIIDSKVHGIRANREQVLINRHEVVGLSLLDDVIS</sequence>